<dbReference type="InterPro" id="IPR050378">
    <property type="entry name" value="Metallo-dep_Hydrolases_sf"/>
</dbReference>
<evidence type="ECO:0000313" key="3">
    <source>
        <dbReference type="EMBL" id="GAA4956631.1"/>
    </source>
</evidence>
<proteinExistence type="predicted"/>
<evidence type="ECO:0000313" key="4">
    <source>
        <dbReference type="Proteomes" id="UP001500466"/>
    </source>
</evidence>
<evidence type="ECO:0000256" key="1">
    <source>
        <dbReference type="SAM" id="MobiDB-lite"/>
    </source>
</evidence>
<dbReference type="EMBL" id="BAABHS010000005">
    <property type="protein sequence ID" value="GAA4956631.1"/>
    <property type="molecule type" value="Genomic_DNA"/>
</dbReference>
<reference evidence="4" key="1">
    <citation type="journal article" date="2019" name="Int. J. Syst. Evol. Microbiol.">
        <title>The Global Catalogue of Microorganisms (GCM) 10K type strain sequencing project: providing services to taxonomists for standard genome sequencing and annotation.</title>
        <authorList>
            <consortium name="The Broad Institute Genomics Platform"/>
            <consortium name="The Broad Institute Genome Sequencing Center for Infectious Disease"/>
            <person name="Wu L."/>
            <person name="Ma J."/>
        </authorList>
    </citation>
    <scope>NUCLEOTIDE SEQUENCE [LARGE SCALE GENOMIC DNA]</scope>
    <source>
        <strain evidence="4">JCM 17986</strain>
    </source>
</reference>
<dbReference type="Proteomes" id="UP001500466">
    <property type="component" value="Unassembled WGS sequence"/>
</dbReference>
<feature type="domain" description="Amidohydrolase 3" evidence="2">
    <location>
        <begin position="45"/>
        <end position="509"/>
    </location>
</feature>
<dbReference type="SUPFAM" id="SSF51556">
    <property type="entry name" value="Metallo-dependent hydrolases"/>
    <property type="match status" value="1"/>
</dbReference>
<gene>
    <name evidence="3" type="ORF">GCM10023205_18570</name>
</gene>
<dbReference type="Gene3D" id="3.20.20.140">
    <property type="entry name" value="Metal-dependent hydrolases"/>
    <property type="match status" value="2"/>
</dbReference>
<dbReference type="InterPro" id="IPR013108">
    <property type="entry name" value="Amidohydro_3"/>
</dbReference>
<dbReference type="SUPFAM" id="SSF51338">
    <property type="entry name" value="Composite domain of metallo-dependent hydrolases"/>
    <property type="match status" value="1"/>
</dbReference>
<keyword evidence="4" id="KW-1185">Reference proteome</keyword>
<dbReference type="PANTHER" id="PTHR11647:SF1">
    <property type="entry name" value="COLLAPSIN RESPONSE MEDIATOR PROTEIN"/>
    <property type="match status" value="1"/>
</dbReference>
<comment type="caution">
    <text evidence="3">The sequence shown here is derived from an EMBL/GenBank/DDBJ whole genome shotgun (WGS) entry which is preliminary data.</text>
</comment>
<dbReference type="InterPro" id="IPR032466">
    <property type="entry name" value="Metal_Hydrolase"/>
</dbReference>
<sequence>MSTNDIAVRGGTVVDGTGGPPRRADIGIRDGRVTEVADTVTGRHEIDAAGRLVVPGFLDIHTHYDPQVLWDGLLTPSSWHGVTGVVAGNCGYSLAPARPQDRRSLLGTLEMVEDMRGPTLAAGVTWDFETYPEYLAAVRRRGTAIHFGGFVGHTAVRTYVMGEEAYERPATDDELVRMRRVVADSLRGGALGFSSDRAGFHLGDGGRLVPSMVATQEEVEALASVTAEVGLGVVHIATGENYRWVYDFQRRLGRPLTWTSILTYPEGTASRAPYQDKLADHLRGRRDGADVWAQVTCRPITQEFTVAEPTSFYALPAFADLVAVPVDRRHDVFRDHAWRARAWAEFESGTWLNPRWQTITVSSSPSRPDLVGAPVAAIAAERGTTPFDVICDLALDDDLASRFTVTFANDDKDGVTELVRSEGCIMGLSDAGAHVGQICDAVMPTDFLANWVRDRDVMPVERGVHKLTGEIADVLGLDRGRLRPGGHADLVVLDYAALSPGPTRRVRDLPADGERLVADAPTGIDHILVAGVPIREHGAQITDRLDRLPGTVLTPSGTPEASHG</sequence>
<dbReference type="InterPro" id="IPR011059">
    <property type="entry name" value="Metal-dep_hydrolase_composite"/>
</dbReference>
<name>A0ABP9GYC3_9ACTN</name>
<dbReference type="RefSeq" id="WP_345674857.1">
    <property type="nucleotide sequence ID" value="NZ_BAABHS010000005.1"/>
</dbReference>
<accession>A0ABP9GYC3</accession>
<protein>
    <submittedName>
        <fullName evidence="3">Amidohydrolase family protein</fullName>
    </submittedName>
</protein>
<dbReference type="Pfam" id="PF07969">
    <property type="entry name" value="Amidohydro_3"/>
    <property type="match status" value="1"/>
</dbReference>
<dbReference type="PANTHER" id="PTHR11647">
    <property type="entry name" value="HYDRANTOINASE/DIHYDROPYRIMIDINASE FAMILY MEMBER"/>
    <property type="match status" value="1"/>
</dbReference>
<evidence type="ECO:0000259" key="2">
    <source>
        <dbReference type="Pfam" id="PF07969"/>
    </source>
</evidence>
<feature type="region of interest" description="Disordered" evidence="1">
    <location>
        <begin position="1"/>
        <end position="25"/>
    </location>
</feature>
<organism evidence="3 4">
    <name type="scientific">Yinghuangia aomiensis</name>
    <dbReference type="NCBI Taxonomy" id="676205"/>
    <lineage>
        <taxon>Bacteria</taxon>
        <taxon>Bacillati</taxon>
        <taxon>Actinomycetota</taxon>
        <taxon>Actinomycetes</taxon>
        <taxon>Kitasatosporales</taxon>
        <taxon>Streptomycetaceae</taxon>
        <taxon>Yinghuangia</taxon>
    </lineage>
</organism>